<feature type="region of interest" description="Disordered" evidence="1">
    <location>
        <begin position="224"/>
        <end position="249"/>
    </location>
</feature>
<feature type="compositionally biased region" description="Low complexity" evidence="1">
    <location>
        <begin position="228"/>
        <end position="249"/>
    </location>
</feature>
<accession>A0A8S9WIS4</accession>
<sequence length="249" mass="27267">MEKHLKSLQSWFLEALKSRVDGLESRIAALEDQGAQCTATVETLKTEFDSFRASSGPQAAAPDLAASLTSVANNSASLVNSADDLMQEFHERQRRASNVIFFNVDEPDHASAVDLDRSFLQEAFTRLEIEFAGSVQRFRRIGKLPAPGKSRPLLVHLSSPAIASHLLTSNRAFSPRPFSLSSDRTPAQCRQLDGLRLELKRRTDNGEPDLTIKYISGTPRIIARSNVQSTSGSQKNSSTSKNSPPSLAN</sequence>
<evidence type="ECO:0000256" key="1">
    <source>
        <dbReference type="SAM" id="MobiDB-lite"/>
    </source>
</evidence>
<name>A0A8S9WIS4_APOLU</name>
<protein>
    <submittedName>
        <fullName evidence="2">Uncharacterized protein</fullName>
    </submittedName>
</protein>
<gene>
    <name evidence="2" type="ORF">GE061_020149</name>
</gene>
<evidence type="ECO:0000313" key="3">
    <source>
        <dbReference type="Proteomes" id="UP000466442"/>
    </source>
</evidence>
<proteinExistence type="predicted"/>
<organism evidence="2 3">
    <name type="scientific">Apolygus lucorum</name>
    <name type="common">Small green plant bug</name>
    <name type="synonym">Lygocoris lucorum</name>
    <dbReference type="NCBI Taxonomy" id="248454"/>
    <lineage>
        <taxon>Eukaryota</taxon>
        <taxon>Metazoa</taxon>
        <taxon>Ecdysozoa</taxon>
        <taxon>Arthropoda</taxon>
        <taxon>Hexapoda</taxon>
        <taxon>Insecta</taxon>
        <taxon>Pterygota</taxon>
        <taxon>Neoptera</taxon>
        <taxon>Paraneoptera</taxon>
        <taxon>Hemiptera</taxon>
        <taxon>Heteroptera</taxon>
        <taxon>Panheteroptera</taxon>
        <taxon>Cimicomorpha</taxon>
        <taxon>Miridae</taxon>
        <taxon>Mirini</taxon>
        <taxon>Apolygus</taxon>
    </lineage>
</organism>
<evidence type="ECO:0000313" key="2">
    <source>
        <dbReference type="EMBL" id="KAF6197490.1"/>
    </source>
</evidence>
<keyword evidence="3" id="KW-1185">Reference proteome</keyword>
<dbReference type="EMBL" id="WIXP02000035">
    <property type="protein sequence ID" value="KAF6197490.1"/>
    <property type="molecule type" value="Genomic_DNA"/>
</dbReference>
<comment type="caution">
    <text evidence="2">The sequence shown here is derived from an EMBL/GenBank/DDBJ whole genome shotgun (WGS) entry which is preliminary data.</text>
</comment>
<dbReference type="AlphaFoldDB" id="A0A8S9WIS4"/>
<dbReference type="OrthoDB" id="6606635at2759"/>
<dbReference type="Proteomes" id="UP000466442">
    <property type="component" value="Unassembled WGS sequence"/>
</dbReference>
<reference evidence="2" key="1">
    <citation type="journal article" date="2021" name="Mol. Ecol. Resour.">
        <title>Apolygus lucorum genome provides insights into omnivorousness and mesophyll feeding.</title>
        <authorList>
            <person name="Liu Y."/>
            <person name="Liu H."/>
            <person name="Wang H."/>
            <person name="Huang T."/>
            <person name="Liu B."/>
            <person name="Yang B."/>
            <person name="Yin L."/>
            <person name="Li B."/>
            <person name="Zhang Y."/>
            <person name="Zhang S."/>
            <person name="Jiang F."/>
            <person name="Zhang X."/>
            <person name="Ren Y."/>
            <person name="Wang B."/>
            <person name="Wang S."/>
            <person name="Lu Y."/>
            <person name="Wu K."/>
            <person name="Fan W."/>
            <person name="Wang G."/>
        </authorList>
    </citation>
    <scope>NUCLEOTIDE SEQUENCE</scope>
    <source>
        <strain evidence="2">12Hb</strain>
    </source>
</reference>